<proteinExistence type="predicted"/>
<name>A0AB37WMG3_9PLEO</name>
<feature type="domain" description="DUF7587" evidence="1">
    <location>
        <begin position="266"/>
        <end position="376"/>
    </location>
</feature>
<evidence type="ECO:0000313" key="2">
    <source>
        <dbReference type="EMBL" id="RYN30059.1"/>
    </source>
</evidence>
<dbReference type="Pfam" id="PF24494">
    <property type="entry name" value="DUF7587"/>
    <property type="match status" value="1"/>
</dbReference>
<evidence type="ECO:0000313" key="4">
    <source>
        <dbReference type="Proteomes" id="UP000292340"/>
    </source>
</evidence>
<accession>A0AB37WMG3</accession>
<protein>
    <recommendedName>
        <fullName evidence="1">DUF7587 domain-containing protein</fullName>
    </recommendedName>
</protein>
<dbReference type="EMBL" id="PDXB01000010">
    <property type="protein sequence ID" value="RYN30059.1"/>
    <property type="molecule type" value="Genomic_DNA"/>
</dbReference>
<comment type="caution">
    <text evidence="2">The sequence shown here is derived from an EMBL/GenBank/DDBJ whole genome shotgun (WGS) entry which is preliminary data.</text>
</comment>
<organism evidence="2 4">
    <name type="scientific">Alternaria tenuissima</name>
    <dbReference type="NCBI Taxonomy" id="119927"/>
    <lineage>
        <taxon>Eukaryota</taxon>
        <taxon>Fungi</taxon>
        <taxon>Dikarya</taxon>
        <taxon>Ascomycota</taxon>
        <taxon>Pezizomycotina</taxon>
        <taxon>Dothideomycetes</taxon>
        <taxon>Pleosporomycetidae</taxon>
        <taxon>Pleosporales</taxon>
        <taxon>Pleosporineae</taxon>
        <taxon>Pleosporaceae</taxon>
        <taxon>Alternaria</taxon>
        <taxon>Alternaria sect. Alternaria</taxon>
        <taxon>Alternaria alternata complex</taxon>
    </lineage>
</organism>
<dbReference type="InterPro" id="IPR056009">
    <property type="entry name" value="DUF7587"/>
</dbReference>
<reference evidence="2" key="1">
    <citation type="submission" date="2017-10" db="EMBL/GenBank/DDBJ databases">
        <authorList>
            <person name="Armitage A.D."/>
            <person name="Barbara D.J."/>
            <person name="Woodhall J.W."/>
            <person name="Sreenivasaprasad S."/>
            <person name="Lane C.R."/>
            <person name="Clarkson J.P."/>
            <person name="Harrison R.J."/>
        </authorList>
    </citation>
    <scope>NUCLEOTIDE SEQUENCE</scope>
    <source>
        <strain evidence="2">FERA 1164</strain>
        <strain evidence="3">FERA 635</strain>
    </source>
</reference>
<reference evidence="2" key="2">
    <citation type="journal article" date="2019" name="bioRxiv">
        <title>Genomics, evolutionary history and diagnostics of the Alternaria alternata species group including apple and Asian pear pathotypes.</title>
        <authorList>
            <person name="Armitage A.D."/>
            <person name="Cockerton H.M."/>
            <person name="Sreenivasaprasad S."/>
            <person name="Woodhall J.W."/>
            <person name="Lane C.R."/>
            <person name="Harrison R.J."/>
            <person name="Clarkson J.P."/>
        </authorList>
    </citation>
    <scope>NUCLEOTIDE SEQUENCE</scope>
    <source>
        <strain evidence="2">FERA 1164</strain>
        <strain evidence="3">FERA 635</strain>
    </source>
</reference>
<gene>
    <name evidence="2" type="ORF">AA0115_g5038</name>
    <name evidence="3" type="ORF">AA0119_g2017</name>
</gene>
<dbReference type="Proteomes" id="UP000292340">
    <property type="component" value="Unassembled WGS sequence"/>
</dbReference>
<sequence>MATKSKDVIISLGDLGLEESTHHSLCDSLASFQDAVHSSAQIAGAINSQILQYTSEADAAFLSTALPTTEICLLYENTKRLADTTITLKTTIKTFNRMIENSIITRIGLLGGYSTVDVSDRPLVGKLLSHFDEKIREIIRDVLDRTRDESLLWKVAEKCYEEANRLRGALDADDYLVPLGEAKLGWPFDEDYESEAYYDHEERLFSDENYVKSFQARINRELEKEEVYKRSWIDFWVTVLNRSPGGPTLFYPPLSPNSRALEIEDVPRYLFRAFDVASHGTNDDNKIASVESRIGLSKQGRIDLLQRERIDAAKRLHWHLDPESRTAEEDDNLMSWTSSLLFAIQCAIWRSQGRQPGDFKICVVDTRKFPQGQFARDLWLFKAIESITLPQGQARNFFRFRQTNSDYYNGEYLSQGTTNIANRSCITSLQNLKEAGLSELYPEFDDPEGKTKWANRALELRKIWSTKQGTNDRDVELALQIARKCLNSFAPVDVAAVLLAFKNRKMMKPKQLSK</sequence>
<evidence type="ECO:0000313" key="5">
    <source>
        <dbReference type="Proteomes" id="UP000293195"/>
    </source>
</evidence>
<evidence type="ECO:0000313" key="3">
    <source>
        <dbReference type="EMBL" id="RYO07568.1"/>
    </source>
</evidence>
<dbReference type="EMBL" id="PDXF01000005">
    <property type="protein sequence ID" value="RYO07568.1"/>
    <property type="molecule type" value="Genomic_DNA"/>
</dbReference>
<evidence type="ECO:0000259" key="1">
    <source>
        <dbReference type="Pfam" id="PF24494"/>
    </source>
</evidence>
<keyword evidence="5" id="KW-1185">Reference proteome</keyword>
<dbReference type="Proteomes" id="UP000293195">
    <property type="component" value="Unassembled WGS sequence"/>
</dbReference>
<dbReference type="AlphaFoldDB" id="A0AB37WMG3"/>